<keyword evidence="1" id="KW-0540">Nuclease</keyword>
<feature type="domain" description="3'-5' exonuclease" evidence="8">
    <location>
        <begin position="26"/>
        <end position="195"/>
    </location>
</feature>
<dbReference type="GO" id="GO:0046872">
    <property type="term" value="F:metal ion binding"/>
    <property type="evidence" value="ECO:0007669"/>
    <property type="project" value="UniProtKB-KW"/>
</dbReference>
<evidence type="ECO:0000256" key="7">
    <source>
        <dbReference type="ARBA" id="ARBA00042761"/>
    </source>
</evidence>
<dbReference type="InterPro" id="IPR036397">
    <property type="entry name" value="RNaseH_sf"/>
</dbReference>
<keyword evidence="3" id="KW-0378">Hydrolase</keyword>
<organism evidence="9 10">
    <name type="scientific">Marseilla massiliensis</name>
    <dbReference type="NCBI Taxonomy" id="1841864"/>
    <lineage>
        <taxon>Bacteria</taxon>
        <taxon>Pseudomonadati</taxon>
        <taxon>Bacteroidota</taxon>
        <taxon>Bacteroidia</taxon>
        <taxon>Bacteroidales</taxon>
        <taxon>Prevotellaceae</taxon>
        <taxon>Marseilla</taxon>
    </lineage>
</organism>
<keyword evidence="2" id="KW-0479">Metal-binding</keyword>
<evidence type="ECO:0000256" key="2">
    <source>
        <dbReference type="ARBA" id="ARBA00022723"/>
    </source>
</evidence>
<dbReference type="InterPro" id="IPR051132">
    <property type="entry name" value="3-5_Exonuclease_domain"/>
</dbReference>
<dbReference type="SMART" id="SM00474">
    <property type="entry name" value="35EXOc"/>
    <property type="match status" value="1"/>
</dbReference>
<proteinExistence type="predicted"/>
<evidence type="ECO:0000259" key="8">
    <source>
        <dbReference type="SMART" id="SM00474"/>
    </source>
</evidence>
<dbReference type="AlphaFoldDB" id="A0A938WTF3"/>
<evidence type="ECO:0000256" key="5">
    <source>
        <dbReference type="ARBA" id="ARBA00022842"/>
    </source>
</evidence>
<keyword evidence="4 9" id="KW-0269">Exonuclease</keyword>
<reference evidence="9" key="1">
    <citation type="submission" date="2020-08" db="EMBL/GenBank/DDBJ databases">
        <authorList>
            <person name="Cejkova D."/>
            <person name="Kubasova T."/>
            <person name="Jahodarova E."/>
            <person name="Rychlik I."/>
        </authorList>
    </citation>
    <scope>NUCLEOTIDE SEQUENCE</scope>
    <source>
        <strain evidence="9">An824</strain>
    </source>
</reference>
<evidence type="ECO:0000256" key="6">
    <source>
        <dbReference type="ARBA" id="ARBA00040531"/>
    </source>
</evidence>
<reference evidence="9" key="2">
    <citation type="journal article" date="2021" name="Sci. Rep.">
        <title>The distribution of antibiotic resistance genes in chicken gut microbiota commensals.</title>
        <authorList>
            <person name="Juricova H."/>
            <person name="Matiasovicova J."/>
            <person name="Kubasova T."/>
            <person name="Cejkova D."/>
            <person name="Rychlik I."/>
        </authorList>
    </citation>
    <scope>NUCLEOTIDE SEQUENCE</scope>
    <source>
        <strain evidence="9">An824</strain>
    </source>
</reference>
<protein>
    <recommendedName>
        <fullName evidence="6">3'-5' exonuclease</fullName>
    </recommendedName>
    <alternativeName>
        <fullName evidence="7">Werner Syndrome-like exonuclease</fullName>
    </alternativeName>
</protein>
<accession>A0A938WTF3</accession>
<dbReference type="InterPro" id="IPR012337">
    <property type="entry name" value="RNaseH-like_sf"/>
</dbReference>
<dbReference type="GO" id="GO:0003676">
    <property type="term" value="F:nucleic acid binding"/>
    <property type="evidence" value="ECO:0007669"/>
    <property type="project" value="InterPro"/>
</dbReference>
<dbReference type="InterPro" id="IPR002562">
    <property type="entry name" value="3'-5'_exonuclease_dom"/>
</dbReference>
<gene>
    <name evidence="9" type="ORF">H6A34_07565</name>
</gene>
<evidence type="ECO:0000256" key="3">
    <source>
        <dbReference type="ARBA" id="ARBA00022801"/>
    </source>
</evidence>
<dbReference type="Pfam" id="PF01612">
    <property type="entry name" value="DNA_pol_A_exo1"/>
    <property type="match status" value="1"/>
</dbReference>
<sequence length="215" mass="24363">MKKVIYSKIDKQYIQALPRAVFDGRIIVINTAGEAEKAVGYLLSQDILGVDTETRPSFKKGRSYVVALLQVSTHDTCFLFRLNIMGLTQPVINLLEDKKIPKVGLSLHDDILSLHKRADFTPGNFIDLQKHVGELGVEDLSLQKLYANFFHKKISKSVRLSNWEADVLTDSQKLYAATDAWACINIYEELLRLEATGDYELVKTDEKETIPNYNV</sequence>
<dbReference type="Gene3D" id="3.30.420.10">
    <property type="entry name" value="Ribonuclease H-like superfamily/Ribonuclease H"/>
    <property type="match status" value="1"/>
</dbReference>
<dbReference type="GO" id="GO:0006139">
    <property type="term" value="P:nucleobase-containing compound metabolic process"/>
    <property type="evidence" value="ECO:0007669"/>
    <property type="project" value="InterPro"/>
</dbReference>
<evidence type="ECO:0000313" key="10">
    <source>
        <dbReference type="Proteomes" id="UP000706891"/>
    </source>
</evidence>
<dbReference type="PANTHER" id="PTHR13620:SF109">
    <property type="entry name" value="3'-5' EXONUCLEASE"/>
    <property type="match status" value="1"/>
</dbReference>
<dbReference type="RefSeq" id="WP_021947146.1">
    <property type="nucleotide sequence ID" value="NZ_JACJJG010000034.1"/>
</dbReference>
<evidence type="ECO:0000313" key="9">
    <source>
        <dbReference type="EMBL" id="MBM6673732.1"/>
    </source>
</evidence>
<dbReference type="GO" id="GO:0008408">
    <property type="term" value="F:3'-5' exonuclease activity"/>
    <property type="evidence" value="ECO:0007669"/>
    <property type="project" value="InterPro"/>
</dbReference>
<comment type="caution">
    <text evidence="9">The sequence shown here is derived from an EMBL/GenBank/DDBJ whole genome shotgun (WGS) entry which is preliminary data.</text>
</comment>
<evidence type="ECO:0000256" key="1">
    <source>
        <dbReference type="ARBA" id="ARBA00022722"/>
    </source>
</evidence>
<dbReference type="Proteomes" id="UP000706891">
    <property type="component" value="Unassembled WGS sequence"/>
</dbReference>
<dbReference type="PANTHER" id="PTHR13620">
    <property type="entry name" value="3-5 EXONUCLEASE"/>
    <property type="match status" value="1"/>
</dbReference>
<dbReference type="EMBL" id="JACJJG010000034">
    <property type="protein sequence ID" value="MBM6673732.1"/>
    <property type="molecule type" value="Genomic_DNA"/>
</dbReference>
<evidence type="ECO:0000256" key="4">
    <source>
        <dbReference type="ARBA" id="ARBA00022839"/>
    </source>
</evidence>
<keyword evidence="5" id="KW-0460">Magnesium</keyword>
<dbReference type="SUPFAM" id="SSF53098">
    <property type="entry name" value="Ribonuclease H-like"/>
    <property type="match status" value="1"/>
</dbReference>
<name>A0A938WTF3_9BACT</name>
<keyword evidence="10" id="KW-1185">Reference proteome</keyword>
<dbReference type="CDD" id="cd06141">
    <property type="entry name" value="WRN_exo"/>
    <property type="match status" value="1"/>
</dbReference>